<dbReference type="FunFam" id="1.10.10.920:FF:000001">
    <property type="entry name" value="Coproporphyrinogen-III oxidase"/>
    <property type="match status" value="1"/>
</dbReference>
<evidence type="ECO:0000256" key="5">
    <source>
        <dbReference type="ARBA" id="ARBA00022485"/>
    </source>
</evidence>
<dbReference type="GO" id="GO:0051539">
    <property type="term" value="F:4 iron, 4 sulfur cluster binding"/>
    <property type="evidence" value="ECO:0007669"/>
    <property type="project" value="UniProtKB-KW"/>
</dbReference>
<dbReference type="NCBIfam" id="TIGR00538">
    <property type="entry name" value="hemN"/>
    <property type="match status" value="1"/>
</dbReference>
<keyword evidence="11 15" id="KW-0411">Iron-sulfur</keyword>
<keyword evidence="5 15" id="KW-0004">4Fe-4S</keyword>
<dbReference type="GO" id="GO:0046872">
    <property type="term" value="F:metal ion binding"/>
    <property type="evidence" value="ECO:0007669"/>
    <property type="project" value="UniProtKB-KW"/>
</dbReference>
<sequence>MIDAIEFDADLIRRYDKAGPRYTSYPTAVEFHQGFNAEEYAKHIAISNQRGGPLSLYFHIPFCDTVCFYCACNKTITKNRQHAEPYLKNLYREIEMQAALFDTSRVVEQLHWGGGTPTFLSHQQMRDLMAKIRQHFQLADDNKGEFSIEIDPREADETTIRLLRDIGFNRISLGLQDFNPKVQKAVNRIQTEAETFAVLNAAREYGFRSISLDLIYGLPHQTVESFSDTLDKVIAASPDRLSVFNYAHMPDLFKTQRQIVTSDIPLPQVKLKILHRTIEKLTAAGYVYIGMDHFAKPDDELAIAQQQRQLYRNFQGYSTRADCDLIGFGVTSIGKVGEAYSQNVKTLDEYDQLINKDTLPVFRGVSFDQDDNLRREIINQLMCHFAVDIPAIERQFSIKFADYFVDSVEELKQFADDRLLTYNLEAIDVLPAGRLLIRNICMAFDKYNQQKRQRFSKVI</sequence>
<dbReference type="PANTHER" id="PTHR13932">
    <property type="entry name" value="COPROPORPHYRINIGEN III OXIDASE"/>
    <property type="match status" value="1"/>
</dbReference>
<dbReference type="Pfam" id="PF06969">
    <property type="entry name" value="HemN_C"/>
    <property type="match status" value="1"/>
</dbReference>
<evidence type="ECO:0000256" key="1">
    <source>
        <dbReference type="ARBA" id="ARBA00004496"/>
    </source>
</evidence>
<comment type="caution">
    <text evidence="19">The sequence shown here is derived from an EMBL/GenBank/DDBJ whole genome shotgun (WGS) entry which is preliminary data.</text>
</comment>
<feature type="binding site" evidence="16">
    <location>
        <position position="188"/>
    </location>
    <ligand>
        <name>S-adenosyl-L-methionine</name>
        <dbReference type="ChEBI" id="CHEBI:59789"/>
        <label>2</label>
    </ligand>
</feature>
<keyword evidence="10 15" id="KW-0408">Iron</keyword>
<reference evidence="19" key="1">
    <citation type="journal article" date="2020" name="mSystems">
        <title>Genome- and Community-Level Interaction Insights into Carbon Utilization and Element Cycling Functions of Hydrothermarchaeota in Hydrothermal Sediment.</title>
        <authorList>
            <person name="Zhou Z."/>
            <person name="Liu Y."/>
            <person name="Xu W."/>
            <person name="Pan J."/>
            <person name="Luo Z.H."/>
            <person name="Li M."/>
        </authorList>
    </citation>
    <scope>NUCLEOTIDE SEQUENCE [LARGE SCALE GENOMIC DNA]</scope>
    <source>
        <strain evidence="19">HyVt-380</strain>
    </source>
</reference>
<dbReference type="GO" id="GO:0005737">
    <property type="term" value="C:cytoplasm"/>
    <property type="evidence" value="ECO:0007669"/>
    <property type="project" value="UniProtKB-SubCell"/>
</dbReference>
<feature type="binding site" evidence="16">
    <location>
        <begin position="69"/>
        <end position="71"/>
    </location>
    <ligand>
        <name>S-adenosyl-L-methionine</name>
        <dbReference type="ChEBI" id="CHEBI:59789"/>
        <label>2</label>
    </ligand>
</feature>
<evidence type="ECO:0000256" key="8">
    <source>
        <dbReference type="ARBA" id="ARBA00022723"/>
    </source>
</evidence>
<dbReference type="InterPro" id="IPR034505">
    <property type="entry name" value="Coproporphyrinogen-III_oxidase"/>
</dbReference>
<evidence type="ECO:0000313" key="19">
    <source>
        <dbReference type="EMBL" id="HEC74413.1"/>
    </source>
</evidence>
<feature type="binding site" evidence="17">
    <location>
        <position position="67"/>
    </location>
    <ligand>
        <name>[4Fe-4S] cluster</name>
        <dbReference type="ChEBI" id="CHEBI:49883"/>
        <note>4Fe-4S-S-AdoMet</note>
    </ligand>
</feature>
<evidence type="ECO:0000256" key="14">
    <source>
        <dbReference type="ARBA" id="ARBA00048321"/>
    </source>
</evidence>
<evidence type="ECO:0000256" key="17">
    <source>
        <dbReference type="PIRSR" id="PIRSR000167-2"/>
    </source>
</evidence>
<dbReference type="SFLD" id="SFLDG01065">
    <property type="entry name" value="anaerobic_coproporphyrinogen-I"/>
    <property type="match status" value="1"/>
</dbReference>
<dbReference type="PROSITE" id="PS51918">
    <property type="entry name" value="RADICAL_SAM"/>
    <property type="match status" value="1"/>
</dbReference>
<evidence type="ECO:0000256" key="15">
    <source>
        <dbReference type="PIRNR" id="PIRNR000167"/>
    </source>
</evidence>
<dbReference type="Pfam" id="PF04055">
    <property type="entry name" value="Radical_SAM"/>
    <property type="match status" value="1"/>
</dbReference>
<evidence type="ECO:0000256" key="3">
    <source>
        <dbReference type="ARBA" id="ARBA00005493"/>
    </source>
</evidence>
<comment type="subunit">
    <text evidence="4">Monomer.</text>
</comment>
<dbReference type="UniPathway" id="UPA00251">
    <property type="reaction ID" value="UER00323"/>
</dbReference>
<dbReference type="EC" id="1.3.98.3" evidence="15"/>
<feature type="binding site" evidence="16">
    <location>
        <position position="247"/>
    </location>
    <ligand>
        <name>S-adenosyl-L-methionine</name>
        <dbReference type="ChEBI" id="CHEBI:59789"/>
        <label>2</label>
    </ligand>
</feature>
<dbReference type="GO" id="GO:0051989">
    <property type="term" value="F:coproporphyrinogen dehydrogenase activity"/>
    <property type="evidence" value="ECO:0007669"/>
    <property type="project" value="UniProtKB-EC"/>
</dbReference>
<feature type="binding site" evidence="16">
    <location>
        <position position="57"/>
    </location>
    <ligand>
        <name>S-adenosyl-L-methionine</name>
        <dbReference type="ChEBI" id="CHEBI:59789"/>
        <label>1</label>
    </ligand>
</feature>
<dbReference type="InterPro" id="IPR006638">
    <property type="entry name" value="Elp3/MiaA/NifB-like_rSAM"/>
</dbReference>
<evidence type="ECO:0000256" key="11">
    <source>
        <dbReference type="ARBA" id="ARBA00023014"/>
    </source>
</evidence>
<comment type="cofactor">
    <cofactor evidence="15 17">
        <name>[4Fe-4S] cluster</name>
        <dbReference type="ChEBI" id="CHEBI:49883"/>
    </cofactor>
    <text evidence="15 17">Binds 1 [4Fe-4S] cluster. The cluster is coordinated with 3 cysteines and an exchangeable S-adenosyl-L-methionine.</text>
</comment>
<feature type="binding site" evidence="16">
    <location>
        <position position="176"/>
    </location>
    <ligand>
        <name>S-adenosyl-L-methionine</name>
        <dbReference type="ChEBI" id="CHEBI:59789"/>
        <label>2</label>
    </ligand>
</feature>
<comment type="pathway">
    <text evidence="2 15">Porphyrin-containing compound metabolism; protoporphyrin-IX biosynthesis; protoporphyrinogen-IX from coproporphyrinogen-III (AdoMet route): step 1/1.</text>
</comment>
<feature type="binding site" evidence="16">
    <location>
        <position position="114"/>
    </location>
    <ligand>
        <name>S-adenosyl-L-methionine</name>
        <dbReference type="ChEBI" id="CHEBI:59789"/>
        <label>1</label>
    </ligand>
</feature>
<keyword evidence="8 15" id="KW-0479">Metal-binding</keyword>
<dbReference type="Gene3D" id="1.10.10.920">
    <property type="match status" value="1"/>
</dbReference>
<dbReference type="GO" id="GO:0004109">
    <property type="term" value="F:coproporphyrinogen oxidase activity"/>
    <property type="evidence" value="ECO:0007669"/>
    <property type="project" value="InterPro"/>
</dbReference>
<dbReference type="FunFam" id="3.80.30.20:FF:000012">
    <property type="entry name" value="Coproporphyrinogen-III oxidase"/>
    <property type="match status" value="1"/>
</dbReference>
<dbReference type="SUPFAM" id="SSF102114">
    <property type="entry name" value="Radical SAM enzymes"/>
    <property type="match status" value="1"/>
</dbReference>
<dbReference type="InterPro" id="IPR010723">
    <property type="entry name" value="HemN_C"/>
</dbReference>
<evidence type="ECO:0000256" key="2">
    <source>
        <dbReference type="ARBA" id="ARBA00004785"/>
    </source>
</evidence>
<feature type="binding site" evidence="16">
    <location>
        <position position="333"/>
    </location>
    <ligand>
        <name>S-adenosyl-L-methionine</name>
        <dbReference type="ChEBI" id="CHEBI:59789"/>
        <label>1</label>
    </ligand>
</feature>
<dbReference type="SMART" id="SM00729">
    <property type="entry name" value="Elp3"/>
    <property type="match status" value="1"/>
</dbReference>
<dbReference type="InterPro" id="IPR023404">
    <property type="entry name" value="rSAM_horseshoe"/>
</dbReference>
<feature type="binding site" evidence="17">
    <location>
        <position position="70"/>
    </location>
    <ligand>
        <name>[4Fe-4S] cluster</name>
        <dbReference type="ChEBI" id="CHEBI:49883"/>
        <note>4Fe-4S-S-AdoMet</note>
    </ligand>
</feature>
<dbReference type="InterPro" id="IPR058240">
    <property type="entry name" value="rSAM_sf"/>
</dbReference>
<evidence type="ECO:0000259" key="18">
    <source>
        <dbReference type="PROSITE" id="PS51918"/>
    </source>
</evidence>
<name>A0A7C2ABN9_9GAMM</name>
<evidence type="ECO:0000256" key="7">
    <source>
        <dbReference type="ARBA" id="ARBA00022691"/>
    </source>
</evidence>
<keyword evidence="6 15" id="KW-0963">Cytoplasm</keyword>
<dbReference type="PIRSF" id="PIRSF000167">
    <property type="entry name" value="HemN"/>
    <property type="match status" value="1"/>
</dbReference>
<dbReference type="InterPro" id="IPR004558">
    <property type="entry name" value="Coprogen_oxidase_HemN"/>
</dbReference>
<comment type="similarity">
    <text evidence="3 15">Belongs to the anaerobic coproporphyrinogen-III oxidase family.</text>
</comment>
<feature type="binding site" evidence="17">
    <location>
        <position position="63"/>
    </location>
    <ligand>
        <name>[4Fe-4S] cluster</name>
        <dbReference type="ChEBI" id="CHEBI:49883"/>
        <note>4Fe-4S-S-AdoMet</note>
    </ligand>
</feature>
<dbReference type="AlphaFoldDB" id="A0A7C2ABN9"/>
<feature type="binding site" evidence="16">
    <location>
        <begin position="115"/>
        <end position="116"/>
    </location>
    <ligand>
        <name>S-adenosyl-L-methionine</name>
        <dbReference type="ChEBI" id="CHEBI:59789"/>
        <label>2</label>
    </ligand>
</feature>
<evidence type="ECO:0000256" key="4">
    <source>
        <dbReference type="ARBA" id="ARBA00011245"/>
    </source>
</evidence>
<organism evidence="19">
    <name type="scientific">Methylophaga aminisulfidivorans</name>
    <dbReference type="NCBI Taxonomy" id="230105"/>
    <lineage>
        <taxon>Bacteria</taxon>
        <taxon>Pseudomonadati</taxon>
        <taxon>Pseudomonadota</taxon>
        <taxon>Gammaproteobacteria</taxon>
        <taxon>Thiotrichales</taxon>
        <taxon>Piscirickettsiaceae</taxon>
        <taxon>Methylophaga</taxon>
    </lineage>
</organism>
<dbReference type="Gene3D" id="3.80.30.20">
    <property type="entry name" value="tm_1862 like domain"/>
    <property type="match status" value="1"/>
</dbReference>
<comment type="function">
    <text evidence="13">Involved in the heme biosynthesis. Catalyzes the anaerobic oxidative decarboxylation of propionate groups of rings A and B of coproporphyrinogen III to yield the vinyl groups in protoporphyrinogen IX.</text>
</comment>
<dbReference type="CDD" id="cd01335">
    <property type="entry name" value="Radical_SAM"/>
    <property type="match status" value="1"/>
</dbReference>
<dbReference type="PANTHER" id="PTHR13932:SF6">
    <property type="entry name" value="OXYGEN-INDEPENDENT COPROPORPHYRINOGEN III OXIDASE"/>
    <property type="match status" value="1"/>
</dbReference>
<keyword evidence="7 15" id="KW-0949">S-adenosyl-L-methionine</keyword>
<evidence type="ECO:0000256" key="9">
    <source>
        <dbReference type="ARBA" id="ARBA00023002"/>
    </source>
</evidence>
<protein>
    <recommendedName>
        <fullName evidence="15">Coproporphyrinogen-III oxidase</fullName>
        <ecNumber evidence="15">1.3.98.3</ecNumber>
    </recommendedName>
</protein>
<gene>
    <name evidence="19" type="primary">hemN</name>
    <name evidence="19" type="ORF">ENI26_08580</name>
</gene>
<feature type="binding site" evidence="16">
    <location>
        <position position="213"/>
    </location>
    <ligand>
        <name>S-adenosyl-L-methionine</name>
        <dbReference type="ChEBI" id="CHEBI:59789"/>
        <label>2</label>
    </ligand>
</feature>
<evidence type="ECO:0000256" key="6">
    <source>
        <dbReference type="ARBA" id="ARBA00022490"/>
    </source>
</evidence>
<evidence type="ECO:0000256" key="13">
    <source>
        <dbReference type="ARBA" id="ARBA00024295"/>
    </source>
</evidence>
<evidence type="ECO:0000256" key="16">
    <source>
        <dbReference type="PIRSR" id="PIRSR000167-1"/>
    </source>
</evidence>
<keyword evidence="12 15" id="KW-0627">Porphyrin biosynthesis</keyword>
<evidence type="ECO:0000256" key="12">
    <source>
        <dbReference type="ARBA" id="ARBA00023244"/>
    </source>
</evidence>
<comment type="catalytic activity">
    <reaction evidence="14 15">
        <text>coproporphyrinogen III + 2 S-adenosyl-L-methionine = protoporphyrinogen IX + 2 5'-deoxyadenosine + 2 L-methionine + 2 CO2</text>
        <dbReference type="Rhea" id="RHEA:15425"/>
        <dbReference type="ChEBI" id="CHEBI:16526"/>
        <dbReference type="ChEBI" id="CHEBI:17319"/>
        <dbReference type="ChEBI" id="CHEBI:57307"/>
        <dbReference type="ChEBI" id="CHEBI:57309"/>
        <dbReference type="ChEBI" id="CHEBI:57844"/>
        <dbReference type="ChEBI" id="CHEBI:59789"/>
        <dbReference type="EC" id="1.3.98.3"/>
    </reaction>
</comment>
<feature type="domain" description="Radical SAM core" evidence="18">
    <location>
        <begin position="48"/>
        <end position="284"/>
    </location>
</feature>
<dbReference type="InterPro" id="IPR007197">
    <property type="entry name" value="rSAM"/>
</dbReference>
<dbReference type="EMBL" id="DRHY01000184">
    <property type="protein sequence ID" value="HEC74413.1"/>
    <property type="molecule type" value="Genomic_DNA"/>
</dbReference>
<accession>A0A7C2ABN9</accession>
<proteinExistence type="inferred from homology"/>
<dbReference type="Proteomes" id="UP000886384">
    <property type="component" value="Unassembled WGS sequence"/>
</dbReference>
<keyword evidence="9 15" id="KW-0560">Oxidoreductase</keyword>
<comment type="subcellular location">
    <subcellularLocation>
        <location evidence="1 15">Cytoplasm</location>
    </subcellularLocation>
</comment>
<evidence type="ECO:0000256" key="10">
    <source>
        <dbReference type="ARBA" id="ARBA00023004"/>
    </source>
</evidence>
<feature type="binding site" evidence="16">
    <location>
        <position position="149"/>
    </location>
    <ligand>
        <name>S-adenosyl-L-methionine</name>
        <dbReference type="ChEBI" id="CHEBI:59789"/>
        <label>1</label>
    </ligand>
</feature>
<dbReference type="GO" id="GO:0006782">
    <property type="term" value="P:protoporphyrinogen IX biosynthetic process"/>
    <property type="evidence" value="ECO:0007669"/>
    <property type="project" value="UniProtKB-UniPathway"/>
</dbReference>
<dbReference type="SFLD" id="SFLDS00029">
    <property type="entry name" value="Radical_SAM"/>
    <property type="match status" value="1"/>
</dbReference>